<name>A0A2Z3H0P0_9BACT</name>
<dbReference type="RefSeq" id="WP_010034940.1">
    <property type="nucleotide sequence ID" value="NZ_CP025958.1"/>
</dbReference>
<keyword evidence="2" id="KW-1185">Reference proteome</keyword>
<dbReference type="KEGG" id="gog:C1280_23025"/>
<dbReference type="AlphaFoldDB" id="A0A2Z3H0P0"/>
<reference evidence="1 2" key="1">
    <citation type="submission" date="2018-01" db="EMBL/GenBank/DDBJ databases">
        <title>G. obscuriglobus.</title>
        <authorList>
            <person name="Franke J."/>
            <person name="Blomberg W."/>
            <person name="Selmecki A."/>
        </authorList>
    </citation>
    <scope>NUCLEOTIDE SEQUENCE [LARGE SCALE GENOMIC DNA]</scope>
    <source>
        <strain evidence="1 2">DSM 5831</strain>
    </source>
</reference>
<dbReference type="EMBL" id="CP025958">
    <property type="protein sequence ID" value="AWM39583.1"/>
    <property type="molecule type" value="Genomic_DNA"/>
</dbReference>
<dbReference type="OrthoDB" id="894286at2"/>
<gene>
    <name evidence="1" type="ORF">C1280_23025</name>
</gene>
<evidence type="ECO:0000313" key="2">
    <source>
        <dbReference type="Proteomes" id="UP000245802"/>
    </source>
</evidence>
<accession>A0A2Z3H0P0</accession>
<evidence type="ECO:0000313" key="1">
    <source>
        <dbReference type="EMBL" id="AWM39583.1"/>
    </source>
</evidence>
<organism evidence="1 2">
    <name type="scientific">Gemmata obscuriglobus</name>
    <dbReference type="NCBI Taxonomy" id="114"/>
    <lineage>
        <taxon>Bacteria</taxon>
        <taxon>Pseudomonadati</taxon>
        <taxon>Planctomycetota</taxon>
        <taxon>Planctomycetia</taxon>
        <taxon>Gemmatales</taxon>
        <taxon>Gemmataceae</taxon>
        <taxon>Gemmata</taxon>
    </lineage>
</organism>
<protein>
    <submittedName>
        <fullName evidence="1">Uncharacterized protein</fullName>
    </submittedName>
</protein>
<proteinExistence type="predicted"/>
<sequence>MPRQNRVTPFGEVIAVPGRGLFMGNRGRLHTASGQIRRGWQLRRWIVCLLEFKGRKRQVMTPGHYTELFFLDEATALAAGHRPCAECRRERFNAFRARALETRGDLPALSAVELDRQLHAQRLTADGKNRTHRARLQDLPDGTFVLLPDAPRTPYLIRSGVLLTWTAGGYTSRIPQPSAETVEVLTPELTVGAFRHGYVPELHPSAN</sequence>
<dbReference type="Proteomes" id="UP000245802">
    <property type="component" value="Chromosome"/>
</dbReference>